<accession>A0A8B8B9W6</accession>
<feature type="compositionally biased region" description="Basic and acidic residues" evidence="2">
    <location>
        <begin position="503"/>
        <end position="528"/>
    </location>
</feature>
<feature type="compositionally biased region" description="Polar residues" evidence="2">
    <location>
        <begin position="767"/>
        <end position="783"/>
    </location>
</feature>
<dbReference type="GO" id="GO:0099158">
    <property type="term" value="P:regulation of recycling endosome localization within postsynapse"/>
    <property type="evidence" value="ECO:0007669"/>
    <property type="project" value="TreeGrafter"/>
</dbReference>
<feature type="region of interest" description="Disordered" evidence="2">
    <location>
        <begin position="503"/>
        <end position="566"/>
    </location>
</feature>
<keyword evidence="3" id="KW-1185">Reference proteome</keyword>
<dbReference type="GO" id="GO:0098887">
    <property type="term" value="P:neurotransmitter receptor transport, endosome to postsynaptic membrane"/>
    <property type="evidence" value="ECO:0007669"/>
    <property type="project" value="TreeGrafter"/>
</dbReference>
<dbReference type="AlphaFoldDB" id="A0A8B8B9W6"/>
<dbReference type="InterPro" id="IPR026204">
    <property type="entry name" value="GRIPAP1"/>
</dbReference>
<proteinExistence type="predicted"/>
<dbReference type="GO" id="GO:0098998">
    <property type="term" value="C:extrinsic component of postsynaptic early endosome membrane"/>
    <property type="evidence" value="ECO:0007669"/>
    <property type="project" value="TreeGrafter"/>
</dbReference>
<organism evidence="3 4">
    <name type="scientific">Crassostrea virginica</name>
    <name type="common">Eastern oyster</name>
    <dbReference type="NCBI Taxonomy" id="6565"/>
    <lineage>
        <taxon>Eukaryota</taxon>
        <taxon>Metazoa</taxon>
        <taxon>Spiralia</taxon>
        <taxon>Lophotrochozoa</taxon>
        <taxon>Mollusca</taxon>
        <taxon>Bivalvia</taxon>
        <taxon>Autobranchia</taxon>
        <taxon>Pteriomorphia</taxon>
        <taxon>Ostreida</taxon>
        <taxon>Ostreoidea</taxon>
        <taxon>Ostreidae</taxon>
        <taxon>Crassostrea</taxon>
    </lineage>
</organism>
<dbReference type="PANTHER" id="PTHR18978">
    <property type="entry name" value="GRIP-1 ASSOCIATED PROTEIN 1"/>
    <property type="match status" value="1"/>
</dbReference>
<feature type="region of interest" description="Disordered" evidence="2">
    <location>
        <begin position="764"/>
        <end position="783"/>
    </location>
</feature>
<feature type="region of interest" description="Disordered" evidence="2">
    <location>
        <begin position="146"/>
        <end position="176"/>
    </location>
</feature>
<feature type="compositionally biased region" description="Basic and acidic residues" evidence="2">
    <location>
        <begin position="153"/>
        <end position="162"/>
    </location>
</feature>
<dbReference type="OrthoDB" id="6269447at2759"/>
<sequence length="783" mass="90540">MSSSLSEDEFHRMQMQLLELRTTNYELDGQCKKQDRELQSFKEKIESLDKELQKANKAIQKSKKAKEVELLIQENDQLQRKLHSQEEEFRLQNQTLMQELSTVIAANENHEKEIAALKENRPLEDSGKQNDLVELESQIRRLQAENSALQKKCSADSENKGDGDDERDGTGNSLDVNELSLSLATEKEEKKLLQEQLTSIEKTLKEKIKNLEDDVEKSGDKLKKKQESYLQLHAEKESVFTELSKKSEELQAARERDQKYYTDQISKVQQELEKSKKSLQEFEAEANKQRTQSEQTIASLQQQVSAANIVESQHVKEQTDRLQQQLQQLQAQVLSLTQTRDDLTVQLQASKTAQQETSDQLLAVQKERDKSIEDWQEVNKVAEKRKTMLDELANTYQRDNAGYQEKLRALQEENDAHVQAIREAAEGEKTRNMELDKIKRELEEVKKDKQSLEEARSWLERRLTETEESLQNHISETEKQIKQLKSEHEEMVESLTTEHAQKIESTSNEHKAKIQEHCDKEESLRQELEASQGEVSKLKQEIKDGSEEKKLHEKKGQTMLKDLKRQLVSERRRAEKLQDRLQEVLSETRNNKSVEDLLASNDGNESLDRSSLSSWSAANSTVRDNSILSSPQSPDKSLGADSIELDQEHSELLARITDIQQEKWNLEEKVRHLETSNAAMAEDLIQKSQIIQHYVMEQRRETKQPVQEDKLTLKKVIDLVNKHEDQNLKEMNRKLQNMLEETLTKNMHLQENLEMMSQEIVRLSKLQPDSRSSDQSGAGATGS</sequence>
<gene>
    <name evidence="4" type="primary">LOC111108538</name>
</gene>
<reference evidence="4" key="1">
    <citation type="submission" date="2025-08" db="UniProtKB">
        <authorList>
            <consortium name="RefSeq"/>
        </authorList>
    </citation>
    <scope>IDENTIFICATION</scope>
    <source>
        <tissue evidence="4">Whole sample</tissue>
    </source>
</reference>
<evidence type="ECO:0000256" key="2">
    <source>
        <dbReference type="SAM" id="MobiDB-lite"/>
    </source>
</evidence>
<dbReference type="GeneID" id="111108538"/>
<protein>
    <submittedName>
        <fullName evidence="4">GRIP1-associated protein 1-like</fullName>
    </submittedName>
</protein>
<dbReference type="GO" id="GO:0098978">
    <property type="term" value="C:glutamatergic synapse"/>
    <property type="evidence" value="ECO:0007669"/>
    <property type="project" value="TreeGrafter"/>
</dbReference>
<dbReference type="KEGG" id="cvn:111108538"/>
<dbReference type="GO" id="GO:1905244">
    <property type="term" value="P:regulation of modification of synaptic structure"/>
    <property type="evidence" value="ECO:0007669"/>
    <property type="project" value="TreeGrafter"/>
</dbReference>
<dbReference type="RefSeq" id="XP_022300217.1">
    <property type="nucleotide sequence ID" value="XM_022444509.1"/>
</dbReference>
<feature type="coiled-coil region" evidence="1">
    <location>
        <begin position="649"/>
        <end position="676"/>
    </location>
</feature>
<name>A0A8B8B9W6_CRAVI</name>
<feature type="compositionally biased region" description="Basic and acidic residues" evidence="2">
    <location>
        <begin position="536"/>
        <end position="566"/>
    </location>
</feature>
<dbReference type="GO" id="GO:0099152">
    <property type="term" value="P:regulation of neurotransmitter receptor transport, endosome to postsynaptic membrane"/>
    <property type="evidence" value="ECO:0007669"/>
    <property type="project" value="TreeGrafter"/>
</dbReference>
<keyword evidence="1" id="KW-0175">Coiled coil</keyword>
<evidence type="ECO:0000313" key="4">
    <source>
        <dbReference type="RefSeq" id="XP_022300217.1"/>
    </source>
</evidence>
<dbReference type="PANTHER" id="PTHR18978:SF1">
    <property type="entry name" value="GRIP1-ASSOCIATED PROTEIN 1"/>
    <property type="match status" value="1"/>
</dbReference>
<evidence type="ECO:0000256" key="1">
    <source>
        <dbReference type="SAM" id="Coils"/>
    </source>
</evidence>
<dbReference type="Proteomes" id="UP000694844">
    <property type="component" value="Chromosome 8"/>
</dbReference>
<evidence type="ECO:0000313" key="3">
    <source>
        <dbReference type="Proteomes" id="UP000694844"/>
    </source>
</evidence>
<dbReference type="GO" id="GO:0098837">
    <property type="term" value="C:postsynaptic recycling endosome"/>
    <property type="evidence" value="ECO:0007669"/>
    <property type="project" value="TreeGrafter"/>
</dbReference>